<dbReference type="Proteomes" id="UP001194469">
    <property type="component" value="Unassembled WGS sequence"/>
</dbReference>
<keyword evidence="2" id="KW-0449">Lipoprotein</keyword>
<sequence length="61" mass="6144">EPDAPLPDLQALLDRLLPLLEAGVARVRAVTTPTDATGAAAASGATDTATPGTLPAKETHR</sequence>
<evidence type="ECO:0000256" key="1">
    <source>
        <dbReference type="SAM" id="MobiDB-lite"/>
    </source>
</evidence>
<feature type="non-terminal residue" evidence="2">
    <location>
        <position position="1"/>
    </location>
</feature>
<gene>
    <name evidence="2" type="ORF">FVW20_18090</name>
</gene>
<keyword evidence="3" id="KW-1185">Reference proteome</keyword>
<dbReference type="RefSeq" id="WP_196610674.1">
    <property type="nucleotide sequence ID" value="NZ_VRYY01000748.1"/>
</dbReference>
<dbReference type="EMBL" id="VRYY01000748">
    <property type="protein sequence ID" value="MBG3878855.1"/>
    <property type="molecule type" value="Genomic_DNA"/>
</dbReference>
<organism evidence="2 3">
    <name type="scientific">Nitratidesulfovibrio oxamicus</name>
    <dbReference type="NCBI Taxonomy" id="32016"/>
    <lineage>
        <taxon>Bacteria</taxon>
        <taxon>Pseudomonadati</taxon>
        <taxon>Thermodesulfobacteriota</taxon>
        <taxon>Desulfovibrionia</taxon>
        <taxon>Desulfovibrionales</taxon>
        <taxon>Desulfovibrionaceae</taxon>
        <taxon>Nitratidesulfovibrio</taxon>
    </lineage>
</organism>
<reference evidence="2 3" key="1">
    <citation type="submission" date="2019-08" db="EMBL/GenBank/DDBJ databases">
        <authorList>
            <person name="Luo N."/>
        </authorList>
    </citation>
    <scope>NUCLEOTIDE SEQUENCE [LARGE SCALE GENOMIC DNA]</scope>
    <source>
        <strain evidence="2 3">NCIMB 9442</strain>
    </source>
</reference>
<proteinExistence type="predicted"/>
<protein>
    <submittedName>
        <fullName evidence="2">VacJ family lipoprotein</fullName>
    </submittedName>
</protein>
<feature type="compositionally biased region" description="Low complexity" evidence="1">
    <location>
        <begin position="31"/>
        <end position="53"/>
    </location>
</feature>
<evidence type="ECO:0000313" key="2">
    <source>
        <dbReference type="EMBL" id="MBG3878855.1"/>
    </source>
</evidence>
<comment type="caution">
    <text evidence="2">The sequence shown here is derived from an EMBL/GenBank/DDBJ whole genome shotgun (WGS) entry which is preliminary data.</text>
</comment>
<accession>A0ABS0J9L9</accession>
<feature type="region of interest" description="Disordered" evidence="1">
    <location>
        <begin position="31"/>
        <end position="61"/>
    </location>
</feature>
<name>A0ABS0J9L9_9BACT</name>
<evidence type="ECO:0000313" key="3">
    <source>
        <dbReference type="Proteomes" id="UP001194469"/>
    </source>
</evidence>